<name>A0AAV4WL23_9ARAC</name>
<dbReference type="Proteomes" id="UP001054837">
    <property type="component" value="Unassembled WGS sequence"/>
</dbReference>
<proteinExistence type="predicted"/>
<evidence type="ECO:0000313" key="2">
    <source>
        <dbReference type="EMBL" id="GIY82685.1"/>
    </source>
</evidence>
<evidence type="ECO:0000313" key="3">
    <source>
        <dbReference type="Proteomes" id="UP001054837"/>
    </source>
</evidence>
<evidence type="ECO:0000256" key="1">
    <source>
        <dbReference type="SAM" id="MobiDB-lite"/>
    </source>
</evidence>
<gene>
    <name evidence="2" type="ORF">CDAR_485991</name>
</gene>
<comment type="caution">
    <text evidence="2">The sequence shown here is derived from an EMBL/GenBank/DDBJ whole genome shotgun (WGS) entry which is preliminary data.</text>
</comment>
<dbReference type="AlphaFoldDB" id="A0AAV4WL23"/>
<accession>A0AAV4WL23</accession>
<protein>
    <submittedName>
        <fullName evidence="2">Uncharacterized protein</fullName>
    </submittedName>
</protein>
<keyword evidence="3" id="KW-1185">Reference proteome</keyword>
<reference evidence="2 3" key="1">
    <citation type="submission" date="2021-06" db="EMBL/GenBank/DDBJ databases">
        <title>Caerostris darwini draft genome.</title>
        <authorList>
            <person name="Kono N."/>
            <person name="Arakawa K."/>
        </authorList>
    </citation>
    <scope>NUCLEOTIDE SEQUENCE [LARGE SCALE GENOMIC DNA]</scope>
</reference>
<feature type="region of interest" description="Disordered" evidence="1">
    <location>
        <begin position="12"/>
        <end position="64"/>
    </location>
</feature>
<dbReference type="EMBL" id="BPLQ01014730">
    <property type="protein sequence ID" value="GIY82685.1"/>
    <property type="molecule type" value="Genomic_DNA"/>
</dbReference>
<sequence length="263" mass="29885">MAWRPRVITVEGKRRANRVEPGFFSRERGSPLCANAPDRPKGSNAKEQGQPPLPAPLPPQLGTSDVAYGRPKDHSFMTLRQGRPLYFFSQNTHSLSAETKSFAGRAWIFIFSPSTPAAPIRRSTYFPRQEAHKEHPSRKWVSHSLHFLPFAAATQRGWFSFYLCKKYTASGVFRARGSSEGPHRPKGHLSLTFAHIPGSGHKTVSAPIFDSSRKKRRCRLSTQRKQVVQETFKNIHILRNDILHAHLKSPIAKYECTQYKRIT</sequence>
<organism evidence="2 3">
    <name type="scientific">Caerostris darwini</name>
    <dbReference type="NCBI Taxonomy" id="1538125"/>
    <lineage>
        <taxon>Eukaryota</taxon>
        <taxon>Metazoa</taxon>
        <taxon>Ecdysozoa</taxon>
        <taxon>Arthropoda</taxon>
        <taxon>Chelicerata</taxon>
        <taxon>Arachnida</taxon>
        <taxon>Araneae</taxon>
        <taxon>Araneomorphae</taxon>
        <taxon>Entelegynae</taxon>
        <taxon>Araneoidea</taxon>
        <taxon>Araneidae</taxon>
        <taxon>Caerostris</taxon>
    </lineage>
</organism>